<dbReference type="OrthoDB" id="413079at2759"/>
<evidence type="ECO:0000256" key="4">
    <source>
        <dbReference type="SAM" id="MobiDB-lite"/>
    </source>
</evidence>
<organism evidence="6 7">
    <name type="scientific">Candidula unifasciata</name>
    <dbReference type="NCBI Taxonomy" id="100452"/>
    <lineage>
        <taxon>Eukaryota</taxon>
        <taxon>Metazoa</taxon>
        <taxon>Spiralia</taxon>
        <taxon>Lophotrochozoa</taxon>
        <taxon>Mollusca</taxon>
        <taxon>Gastropoda</taxon>
        <taxon>Heterobranchia</taxon>
        <taxon>Euthyneura</taxon>
        <taxon>Panpulmonata</taxon>
        <taxon>Eupulmonata</taxon>
        <taxon>Stylommatophora</taxon>
        <taxon>Helicina</taxon>
        <taxon>Helicoidea</taxon>
        <taxon>Geomitridae</taxon>
        <taxon>Candidula</taxon>
    </lineage>
</organism>
<evidence type="ECO:0000256" key="2">
    <source>
        <dbReference type="ARBA" id="ARBA00022989"/>
    </source>
</evidence>
<evidence type="ECO:0000256" key="5">
    <source>
        <dbReference type="SAM" id="Phobius"/>
    </source>
</evidence>
<comment type="caution">
    <text evidence="6">The sequence shown here is derived from an EMBL/GenBank/DDBJ whole genome shotgun (WGS) entry which is preliminary data.</text>
</comment>
<feature type="transmembrane region" description="Helical" evidence="5">
    <location>
        <begin position="255"/>
        <end position="275"/>
    </location>
</feature>
<keyword evidence="7" id="KW-1185">Reference proteome</keyword>
<feature type="transmembrane region" description="Helical" evidence="5">
    <location>
        <begin position="50"/>
        <end position="70"/>
    </location>
</feature>
<dbReference type="SUPFAM" id="SSF103473">
    <property type="entry name" value="MFS general substrate transporter"/>
    <property type="match status" value="1"/>
</dbReference>
<dbReference type="PANTHER" id="PTHR23121:SF10">
    <property type="entry name" value="MAJOR FACILITATOR SUPERFAMILY DOMAIN-CONTAINING PROTEIN 4A"/>
    <property type="match status" value="1"/>
</dbReference>
<name>A0A8S3Z640_9EUPU</name>
<dbReference type="AlphaFoldDB" id="A0A8S3Z640"/>
<evidence type="ECO:0000256" key="1">
    <source>
        <dbReference type="ARBA" id="ARBA00022692"/>
    </source>
</evidence>
<keyword evidence="3 5" id="KW-0472">Membrane</keyword>
<dbReference type="InterPro" id="IPR036259">
    <property type="entry name" value="MFS_trans_sf"/>
</dbReference>
<dbReference type="Gene3D" id="1.20.1250.20">
    <property type="entry name" value="MFS general substrate transporter like domains"/>
    <property type="match status" value="1"/>
</dbReference>
<accession>A0A8S3Z640</accession>
<keyword evidence="2 5" id="KW-1133">Transmembrane helix</keyword>
<evidence type="ECO:0000313" key="7">
    <source>
        <dbReference type="Proteomes" id="UP000678393"/>
    </source>
</evidence>
<protein>
    <submittedName>
        <fullName evidence="6">Uncharacterized protein</fullName>
    </submittedName>
</protein>
<sequence>MMTFIDDSSETKSSTKGAEKEPSDLQWLQQTEHHRPDKSVPFCKLFLDNWLYVVTYCGVFGSFGVCVGFLGPTVFDLGCQTNTDLKKMNWVFFVQLIMTLVGSISAGCLVVRVPVHLLMLSGALGVSLCMFFIPACSSLASLILVLIIMGWCMGCLDCLTNLRMIQMFGNNVGPFLQAMHCLYGVGAFVSPMIASAFLLNTDCTPYIDGFTIETHPRNGTGPNGTRAEPATVNTYIPPQPHRVFRYRHMSRLPSAFYILGAIQLFFAGLVVYVIFQEKIGKLKPNVGASGHHDNSHAESSTSCT</sequence>
<gene>
    <name evidence="6" type="ORF">CUNI_LOCUS9306</name>
</gene>
<dbReference type="PANTHER" id="PTHR23121">
    <property type="entry name" value="SODIUM-DEPENDENT GLUCOSE TRANSPORTER 1"/>
    <property type="match status" value="1"/>
</dbReference>
<evidence type="ECO:0000256" key="3">
    <source>
        <dbReference type="ARBA" id="ARBA00023136"/>
    </source>
</evidence>
<keyword evidence="1 5" id="KW-0812">Transmembrane</keyword>
<feature type="transmembrane region" description="Helical" evidence="5">
    <location>
        <begin position="139"/>
        <end position="159"/>
    </location>
</feature>
<feature type="transmembrane region" description="Helical" evidence="5">
    <location>
        <begin position="90"/>
        <end position="110"/>
    </location>
</feature>
<dbReference type="EMBL" id="CAJHNH020001605">
    <property type="protein sequence ID" value="CAG5123748.1"/>
    <property type="molecule type" value="Genomic_DNA"/>
</dbReference>
<feature type="region of interest" description="Disordered" evidence="4">
    <location>
        <begin position="1"/>
        <end position="26"/>
    </location>
</feature>
<feature type="non-terminal residue" evidence="6">
    <location>
        <position position="304"/>
    </location>
</feature>
<feature type="transmembrane region" description="Helical" evidence="5">
    <location>
        <begin position="180"/>
        <end position="199"/>
    </location>
</feature>
<proteinExistence type="predicted"/>
<dbReference type="Proteomes" id="UP000678393">
    <property type="component" value="Unassembled WGS sequence"/>
</dbReference>
<evidence type="ECO:0000313" key="6">
    <source>
        <dbReference type="EMBL" id="CAG5123748.1"/>
    </source>
</evidence>
<reference evidence="6" key="1">
    <citation type="submission" date="2021-04" db="EMBL/GenBank/DDBJ databases">
        <authorList>
            <consortium name="Molecular Ecology Group"/>
        </authorList>
    </citation>
    <scope>NUCLEOTIDE SEQUENCE</scope>
</reference>